<evidence type="ECO:0000313" key="1">
    <source>
        <dbReference type="EMBL" id="KKN57275.1"/>
    </source>
</evidence>
<gene>
    <name evidence="1" type="ORF">LCGC14_0564030</name>
</gene>
<sequence>MVQLQARKCGDCEKEIEFQDFLRDNPTIDNERGHALFESPIITIYCTECFLKRPEKPYKTNRRYYYRNNRRIR</sequence>
<proteinExistence type="predicted"/>
<dbReference type="AlphaFoldDB" id="A0A0F9RL83"/>
<organism evidence="1">
    <name type="scientific">marine sediment metagenome</name>
    <dbReference type="NCBI Taxonomy" id="412755"/>
    <lineage>
        <taxon>unclassified sequences</taxon>
        <taxon>metagenomes</taxon>
        <taxon>ecological metagenomes</taxon>
    </lineage>
</organism>
<reference evidence="1" key="1">
    <citation type="journal article" date="2015" name="Nature">
        <title>Complex archaea that bridge the gap between prokaryotes and eukaryotes.</title>
        <authorList>
            <person name="Spang A."/>
            <person name="Saw J.H."/>
            <person name="Jorgensen S.L."/>
            <person name="Zaremba-Niedzwiedzka K."/>
            <person name="Martijn J."/>
            <person name="Lind A.E."/>
            <person name="van Eijk R."/>
            <person name="Schleper C."/>
            <person name="Guy L."/>
            <person name="Ettema T.J."/>
        </authorList>
    </citation>
    <scope>NUCLEOTIDE SEQUENCE</scope>
</reference>
<dbReference type="EMBL" id="LAZR01000811">
    <property type="protein sequence ID" value="KKN57275.1"/>
    <property type="molecule type" value="Genomic_DNA"/>
</dbReference>
<name>A0A0F9RL83_9ZZZZ</name>
<protein>
    <submittedName>
        <fullName evidence="1">Uncharacterized protein</fullName>
    </submittedName>
</protein>
<comment type="caution">
    <text evidence="1">The sequence shown here is derived from an EMBL/GenBank/DDBJ whole genome shotgun (WGS) entry which is preliminary data.</text>
</comment>
<accession>A0A0F9RL83</accession>